<protein>
    <submittedName>
        <fullName evidence="1">Uncharacterized protein</fullName>
    </submittedName>
</protein>
<reference evidence="1" key="1">
    <citation type="submission" date="2018-05" db="EMBL/GenBank/DDBJ databases">
        <authorList>
            <person name="Lanie J.A."/>
            <person name="Ng W.-L."/>
            <person name="Kazmierczak K.M."/>
            <person name="Andrzejewski T.M."/>
            <person name="Davidsen T.M."/>
            <person name="Wayne K.J."/>
            <person name="Tettelin H."/>
            <person name="Glass J.I."/>
            <person name="Rusch D."/>
            <person name="Podicherti R."/>
            <person name="Tsui H.-C.T."/>
            <person name="Winkler M.E."/>
        </authorList>
    </citation>
    <scope>NUCLEOTIDE SEQUENCE</scope>
</reference>
<accession>A0A382NDM8</accession>
<proteinExistence type="predicted"/>
<organism evidence="1">
    <name type="scientific">marine metagenome</name>
    <dbReference type="NCBI Taxonomy" id="408172"/>
    <lineage>
        <taxon>unclassified sequences</taxon>
        <taxon>metagenomes</taxon>
        <taxon>ecological metagenomes</taxon>
    </lineage>
</organism>
<evidence type="ECO:0000313" key="1">
    <source>
        <dbReference type="EMBL" id="SVC58820.1"/>
    </source>
</evidence>
<dbReference type="AlphaFoldDB" id="A0A382NDM8"/>
<dbReference type="EMBL" id="UINC01099498">
    <property type="protein sequence ID" value="SVC58820.1"/>
    <property type="molecule type" value="Genomic_DNA"/>
</dbReference>
<name>A0A382NDM8_9ZZZZ</name>
<sequence>MDLLVGIDMVRCRFRFAAKVQQSLEDWSKVAAIGRDRATLESSVTIPVNDQCKLWLGLREGLREALREGLREGPKGYYALLEVNPSRIVDPSGTRAVGTGEALGAVEEICPLLEDWIFWDVQPVDWDLYRLDLTVDVETPGITQQVLAVAQRGLRSPRQKVSNFQASSGDLETVRVLRKTKPNLS</sequence>
<feature type="non-terminal residue" evidence="1">
    <location>
        <position position="185"/>
    </location>
</feature>
<gene>
    <name evidence="1" type="ORF">METZ01_LOCUS311674</name>
</gene>